<dbReference type="InterPro" id="IPR036396">
    <property type="entry name" value="Cyt_P450_sf"/>
</dbReference>
<dbReference type="KEGG" id="dpl:KGM_208104"/>
<dbReference type="GO" id="GO:0016705">
    <property type="term" value="F:oxidoreductase activity, acting on paired donors, with incorporation or reduction of molecular oxygen"/>
    <property type="evidence" value="ECO:0007669"/>
    <property type="project" value="InterPro"/>
</dbReference>
<dbReference type="GO" id="GO:0020037">
    <property type="term" value="F:heme binding"/>
    <property type="evidence" value="ECO:0007669"/>
    <property type="project" value="InterPro"/>
</dbReference>
<dbReference type="Gene3D" id="1.10.630.10">
    <property type="entry name" value="Cytochrome P450"/>
    <property type="match status" value="1"/>
</dbReference>
<protein>
    <submittedName>
        <fullName evidence="2">Uncharacterized protein</fullName>
    </submittedName>
</protein>
<dbReference type="GO" id="GO:0005506">
    <property type="term" value="F:iron ion binding"/>
    <property type="evidence" value="ECO:0007669"/>
    <property type="project" value="InterPro"/>
</dbReference>
<evidence type="ECO:0000313" key="3">
    <source>
        <dbReference type="Proteomes" id="UP000007151"/>
    </source>
</evidence>
<dbReference type="SUPFAM" id="SSF48264">
    <property type="entry name" value="Cytochrome P450"/>
    <property type="match status" value="1"/>
</dbReference>
<keyword evidence="1" id="KW-0503">Monooxygenase</keyword>
<reference evidence="2 3" key="1">
    <citation type="journal article" date="2011" name="Cell">
        <title>The monarch butterfly genome yields insights into long-distance migration.</title>
        <authorList>
            <person name="Zhan S."/>
            <person name="Merlin C."/>
            <person name="Boore J.L."/>
            <person name="Reppert S.M."/>
        </authorList>
    </citation>
    <scope>NUCLEOTIDE SEQUENCE [LARGE SCALE GENOMIC DNA]</scope>
    <source>
        <strain evidence="2">F-2</strain>
    </source>
</reference>
<dbReference type="Proteomes" id="UP000007151">
    <property type="component" value="Unassembled WGS sequence"/>
</dbReference>
<keyword evidence="1" id="KW-0560">Oxidoreductase</keyword>
<accession>A0A212FE64</accession>
<dbReference type="AlphaFoldDB" id="A0A212FE64"/>
<dbReference type="EMBL" id="AGBW02008966">
    <property type="protein sequence ID" value="OWR52049.1"/>
    <property type="molecule type" value="Genomic_DNA"/>
</dbReference>
<evidence type="ECO:0000256" key="1">
    <source>
        <dbReference type="ARBA" id="ARBA00023033"/>
    </source>
</evidence>
<dbReference type="InParanoid" id="A0A212FE64"/>
<name>A0A212FE64_DANPL</name>
<sequence length="151" mass="16196">MRQTIVSTEAVNMGEELFCDPEEFRPERVKPENIGDIKCIFMPFGDVTHASGGGPPSVHDLPQWPLVLISLCNHASDDNMVMIVSAEAVNMDEELFANLRSSTQRTLVTSKNVSSCHSAMDPGPALSSITSQLGGSVCGQCIVTESNTNLG</sequence>
<evidence type="ECO:0000313" key="2">
    <source>
        <dbReference type="EMBL" id="OWR52049.1"/>
    </source>
</evidence>
<proteinExistence type="predicted"/>
<dbReference type="GO" id="GO:0004497">
    <property type="term" value="F:monooxygenase activity"/>
    <property type="evidence" value="ECO:0007669"/>
    <property type="project" value="UniProtKB-KW"/>
</dbReference>
<gene>
    <name evidence="2" type="ORF">KGM_208104</name>
</gene>
<organism evidence="2 3">
    <name type="scientific">Danaus plexippus plexippus</name>
    <dbReference type="NCBI Taxonomy" id="278856"/>
    <lineage>
        <taxon>Eukaryota</taxon>
        <taxon>Metazoa</taxon>
        <taxon>Ecdysozoa</taxon>
        <taxon>Arthropoda</taxon>
        <taxon>Hexapoda</taxon>
        <taxon>Insecta</taxon>
        <taxon>Pterygota</taxon>
        <taxon>Neoptera</taxon>
        <taxon>Endopterygota</taxon>
        <taxon>Lepidoptera</taxon>
        <taxon>Glossata</taxon>
        <taxon>Ditrysia</taxon>
        <taxon>Papilionoidea</taxon>
        <taxon>Nymphalidae</taxon>
        <taxon>Danainae</taxon>
        <taxon>Danaini</taxon>
        <taxon>Danaina</taxon>
        <taxon>Danaus</taxon>
        <taxon>Danaus</taxon>
    </lineage>
</organism>
<comment type="caution">
    <text evidence="2">The sequence shown here is derived from an EMBL/GenBank/DDBJ whole genome shotgun (WGS) entry which is preliminary data.</text>
</comment>
<keyword evidence="3" id="KW-1185">Reference proteome</keyword>